<dbReference type="KEGG" id="dpo:4815084"/>
<evidence type="ECO:0000256" key="4">
    <source>
        <dbReference type="ARBA" id="ARBA00023242"/>
    </source>
</evidence>
<feature type="compositionally biased region" description="Basic and acidic residues" evidence="5">
    <location>
        <begin position="910"/>
        <end position="919"/>
    </location>
</feature>
<dbReference type="InterPro" id="IPR029105">
    <property type="entry name" value="CAF1-p150_C2"/>
</dbReference>
<name>A0A6I8UGB9_DROPS</name>
<feature type="compositionally biased region" description="Polar residues" evidence="5">
    <location>
        <begin position="240"/>
        <end position="249"/>
    </location>
</feature>
<gene>
    <name evidence="9" type="primary">Caf1-180</name>
</gene>
<dbReference type="GO" id="GO:0033186">
    <property type="term" value="C:CAF-1 complex"/>
    <property type="evidence" value="ECO:0007669"/>
    <property type="project" value="TreeGrafter"/>
</dbReference>
<feature type="region of interest" description="Disordered" evidence="5">
    <location>
        <begin position="156"/>
        <end position="682"/>
    </location>
</feature>
<dbReference type="GO" id="GO:0006281">
    <property type="term" value="P:DNA repair"/>
    <property type="evidence" value="ECO:0007669"/>
    <property type="project" value="UniProtKB-KW"/>
</dbReference>
<evidence type="ECO:0000256" key="5">
    <source>
        <dbReference type="SAM" id="MobiDB-lite"/>
    </source>
</evidence>
<comment type="subcellular location">
    <subcellularLocation>
        <location evidence="1">Nucleus</location>
    </subcellularLocation>
</comment>
<dbReference type="FunCoup" id="A0A6I8UGB9">
    <property type="interactions" value="217"/>
</dbReference>
<dbReference type="InterPro" id="IPR022043">
    <property type="entry name" value="CAF1A_DD"/>
</dbReference>
<feature type="compositionally biased region" description="Basic and acidic residues" evidence="5">
    <location>
        <begin position="341"/>
        <end position="356"/>
    </location>
</feature>
<feature type="compositionally biased region" description="Acidic residues" evidence="5">
    <location>
        <begin position="156"/>
        <end position="169"/>
    </location>
</feature>
<evidence type="ECO:0000256" key="2">
    <source>
        <dbReference type="ARBA" id="ARBA00022763"/>
    </source>
</evidence>
<evidence type="ECO:0000313" key="8">
    <source>
        <dbReference type="Proteomes" id="UP000001819"/>
    </source>
</evidence>
<dbReference type="InParanoid" id="A0A6I8UGB9"/>
<feature type="compositionally biased region" description="Acidic residues" evidence="5">
    <location>
        <begin position="880"/>
        <end position="889"/>
    </location>
</feature>
<feature type="region of interest" description="Disordered" evidence="5">
    <location>
        <begin position="1"/>
        <end position="38"/>
    </location>
</feature>
<dbReference type="Pfam" id="PF12253">
    <property type="entry name" value="CAF1A_dimeriz"/>
    <property type="match status" value="1"/>
</dbReference>
<feature type="compositionally biased region" description="Basic and acidic residues" evidence="5">
    <location>
        <begin position="364"/>
        <end position="429"/>
    </location>
</feature>
<feature type="compositionally biased region" description="Basic and acidic residues" evidence="5">
    <location>
        <begin position="14"/>
        <end position="24"/>
    </location>
</feature>
<feature type="compositionally biased region" description="Basic and acidic residues" evidence="5">
    <location>
        <begin position="438"/>
        <end position="459"/>
    </location>
</feature>
<sequence length="1229" mass="137991">MPAGTLQSPSSKPITKDAIQKSGDRTCPTGSGGKKLVQTRLPFKLITPVASTATGGTLAGSGAGGAPTSATSSGTSALPDGDALASGESPLPKEPRKRRLSYSEEKSSNDDTSDLEQQRRSNSKENLAVGVVGAAAVGAAKKSKILEVLDMAEEIIELDDDDDADEDIDEKEKAEEKKSSAPALAGAKAKIQIKPKAKPKPKTKPGEKAPSSPIQIKLPLLSKRGSKRRKSVKESEAATPKNTAPSTATAVPVDCDSTDDDDDAKVIAEKRMKVRLPKGKKDPEAAAEKRQKDEKKPEAEESKEEETKTKVNGNKNDQEEVLNAVEKITAEVQQTVEEITEEKKNRGQKTEPKTKDAQTLTSSKQEDQQKAEKKKSPNAKTHDSKSLEKSTKEETELSTERATKEDSSLKEDVSKADLEVTEKSSKDQEQQSGVKQNSHKEEKQTIVEKTENETESKDDSPDDDEVTILSSSESDREKSDQSSTDHEMEMDTDTPDRRANGGKGKAPRRKSVHDMDGVDGGGDLKGQALTPKQQRLFEQRRKAREEKEHKLQEERRLKQQEKEQREQQRKVERDQKEEQRRKERDEKEEQRRKEREEKERKRQAEVDSKNEEKRKRNEAKEEVQRKRDEEKRRKEHEKEEAEQKKKRAAESFTKFFVQKQPKGPGTGDASAATLEQEHTSCESTKMICQSLAFRPFQVKDDMLLAPVVRASLGGQQRSQLDGLFRERNEDASSEEDEPEDIGRRKRPNRVQLYLAELAKGTRQPLKMQRDIRLQRRTKEEESEEEVQVIDDLTNAGTPIVQEEQAKQMPRMRAKYLMFADNRRPPYYGTWRKKSQSICARRPLAQDKVHFDYEVDSDCEWEEEEPGESLSASEDEKERESEEESEEEYNEWYVPHGHLSDEELQNDGEMDDGHTREAQKAKLQVLQQEFAQEMKKQTRKIKPRLLGPVWLDENGNKSQLCPPVFIQTIDMYGSWQLEPISLEPPPETVREEATSTAPPSPLQLDERLLQQLVRLTHGNRNAKAFLISEYLEYLKTQTSQEAQLLPSKALIREKFDELATWSTMELSTPDAAAGSSAKKSKKPKKRLCWMVGPEMLEKFQLAELSVQNQWEYTLTPKITESETPPQHELSPPAEPEVPAKQDKESPVATVDASSTPSTPTQVAPKKRVALISGPRELPSPAASKNGLISQFLRRQSDASPSTKASPKRPTATAKASAAEAESEVVLLLSD</sequence>
<dbReference type="ExpressionAtlas" id="A0A6I8UGB9">
    <property type="expression patterns" value="baseline"/>
</dbReference>
<dbReference type="Pfam" id="PF15539">
    <property type="entry name" value="CAF1-p150_C2"/>
    <property type="match status" value="1"/>
</dbReference>
<dbReference type="GO" id="GO:0005634">
    <property type="term" value="C:nucleus"/>
    <property type="evidence" value="ECO:0007669"/>
    <property type="project" value="UniProtKB-SubCell"/>
</dbReference>
<feature type="region of interest" description="Disordered" evidence="5">
    <location>
        <begin position="53"/>
        <end position="127"/>
    </location>
</feature>
<dbReference type="Proteomes" id="UP000001819">
    <property type="component" value="Chromosome X"/>
</dbReference>
<feature type="region of interest" description="Disordered" evidence="5">
    <location>
        <begin position="900"/>
        <end position="919"/>
    </location>
</feature>
<dbReference type="PANTHER" id="PTHR15272">
    <property type="entry name" value="CHROMATIN ASSEMBLY FACTOR 1 SUBUNIT A CAF-1 SUBUNIT A"/>
    <property type="match status" value="1"/>
</dbReference>
<evidence type="ECO:0000313" key="9">
    <source>
        <dbReference type="RefSeq" id="XP_001354974.3"/>
    </source>
</evidence>
<evidence type="ECO:0000256" key="1">
    <source>
        <dbReference type="ARBA" id="ARBA00004123"/>
    </source>
</evidence>
<feature type="compositionally biased region" description="Low complexity" evidence="5">
    <location>
        <begin position="66"/>
        <end position="79"/>
    </location>
</feature>
<feature type="region of interest" description="Disordered" evidence="5">
    <location>
        <begin position="711"/>
        <end position="747"/>
    </location>
</feature>
<evidence type="ECO:0000259" key="6">
    <source>
        <dbReference type="Pfam" id="PF12253"/>
    </source>
</evidence>
<keyword evidence="8" id="KW-1185">Reference proteome</keyword>
<keyword evidence="3" id="KW-0234">DNA repair</keyword>
<feature type="compositionally biased region" description="Polar residues" evidence="5">
    <location>
        <begin position="1150"/>
        <end position="1160"/>
    </location>
</feature>
<protein>
    <submittedName>
        <fullName evidence="9">Chromatin assembly factor 1 subunit A-B</fullName>
    </submittedName>
</protein>
<feature type="compositionally biased region" description="Polar residues" evidence="5">
    <location>
        <begin position="1"/>
        <end position="13"/>
    </location>
</feature>
<dbReference type="PANTHER" id="PTHR15272:SF0">
    <property type="entry name" value="CHROMATIN ASSEMBLY FACTOR 1 SUBUNIT A"/>
    <property type="match status" value="1"/>
</dbReference>
<feature type="compositionally biased region" description="Basic and acidic residues" evidence="5">
    <location>
        <begin position="473"/>
        <end position="499"/>
    </location>
</feature>
<dbReference type="AlphaFoldDB" id="A0A6I8UGB9"/>
<feature type="region of interest" description="Disordered" evidence="5">
    <location>
        <begin position="1119"/>
        <end position="1229"/>
    </location>
</feature>
<feature type="compositionally biased region" description="Low complexity" evidence="5">
    <location>
        <begin position="1214"/>
        <end position="1229"/>
    </location>
</feature>
<dbReference type="RefSeq" id="XP_001354974.3">
    <property type="nucleotide sequence ID" value="XM_001354938.4"/>
</dbReference>
<feature type="domain" description="Chromatin assembly factor 1 subunit p150 C-terminal" evidence="7">
    <location>
        <begin position="935"/>
        <end position="1115"/>
    </location>
</feature>
<feature type="compositionally biased region" description="Basic and acidic residues" evidence="5">
    <location>
        <begin position="279"/>
        <end position="309"/>
    </location>
</feature>
<keyword evidence="4" id="KW-0539">Nucleus</keyword>
<proteinExistence type="predicted"/>
<keyword evidence="2" id="KW-0227">DNA damage</keyword>
<feature type="compositionally biased region" description="Basic and acidic residues" evidence="5">
    <location>
        <begin position="170"/>
        <end position="179"/>
    </location>
</feature>
<feature type="compositionally biased region" description="Basic residues" evidence="5">
    <location>
        <begin position="191"/>
        <end position="203"/>
    </location>
</feature>
<accession>A0A6I8UGB9</accession>
<organism evidence="8 9">
    <name type="scientific">Drosophila pseudoobscura pseudoobscura</name>
    <name type="common">Fruit fly</name>
    <dbReference type="NCBI Taxonomy" id="46245"/>
    <lineage>
        <taxon>Eukaryota</taxon>
        <taxon>Metazoa</taxon>
        <taxon>Ecdysozoa</taxon>
        <taxon>Arthropoda</taxon>
        <taxon>Hexapoda</taxon>
        <taxon>Insecta</taxon>
        <taxon>Pterygota</taxon>
        <taxon>Neoptera</taxon>
        <taxon>Endopterygota</taxon>
        <taxon>Diptera</taxon>
        <taxon>Brachycera</taxon>
        <taxon>Muscomorpha</taxon>
        <taxon>Ephydroidea</taxon>
        <taxon>Drosophilidae</taxon>
        <taxon>Drosophila</taxon>
        <taxon>Sophophora</taxon>
    </lineage>
</organism>
<evidence type="ECO:0000259" key="7">
    <source>
        <dbReference type="Pfam" id="PF15539"/>
    </source>
</evidence>
<reference evidence="9" key="1">
    <citation type="submission" date="2025-08" db="UniProtKB">
        <authorList>
            <consortium name="RefSeq"/>
        </authorList>
    </citation>
    <scope>IDENTIFICATION</scope>
    <source>
        <strain evidence="9">MV-25-SWS-2005</strain>
        <tissue evidence="9">Whole body</tissue>
    </source>
</reference>
<feature type="compositionally biased region" description="Acidic residues" evidence="5">
    <location>
        <begin position="856"/>
        <end position="872"/>
    </location>
</feature>
<feature type="compositionally biased region" description="Basic and acidic residues" evidence="5">
    <location>
        <begin position="535"/>
        <end position="643"/>
    </location>
</feature>
<feature type="region of interest" description="Disordered" evidence="5">
    <location>
        <begin position="856"/>
        <end position="890"/>
    </location>
</feature>
<dbReference type="GO" id="GO:0006334">
    <property type="term" value="P:nucleosome assembly"/>
    <property type="evidence" value="ECO:0007669"/>
    <property type="project" value="TreeGrafter"/>
</dbReference>
<feature type="domain" description="Chromatin assembly factor 1 subunit A dimerization" evidence="6">
    <location>
        <begin position="814"/>
        <end position="885"/>
    </location>
</feature>
<evidence type="ECO:0000256" key="3">
    <source>
        <dbReference type="ARBA" id="ARBA00023204"/>
    </source>
</evidence>